<sequence length="114" mass="13232">MCALDLFSMMLLISTMCSMSIFSPFFFYRLRLLGNISCLIVVTLTFLASCICCLCVEYVRIVLGSFHSCIFWHLGVVYFQNLHYLFFFLSSLLMQFYNITSWSSLVTSRRAPLI</sequence>
<proteinExistence type="predicted"/>
<name>A0A8D8VTQ8_9HEMI</name>
<keyword evidence="1" id="KW-0472">Membrane</keyword>
<feature type="transmembrane region" description="Helical" evidence="1">
    <location>
        <begin position="6"/>
        <end position="27"/>
    </location>
</feature>
<keyword evidence="1" id="KW-0812">Transmembrane</keyword>
<keyword evidence="1" id="KW-1133">Transmembrane helix</keyword>
<dbReference type="AlphaFoldDB" id="A0A8D8VTQ8"/>
<dbReference type="EMBL" id="HBUF01089878">
    <property type="protein sequence ID" value="CAG6635402.1"/>
    <property type="molecule type" value="Transcribed_RNA"/>
</dbReference>
<organism evidence="2">
    <name type="scientific">Cacopsylla melanoneura</name>
    <dbReference type="NCBI Taxonomy" id="428564"/>
    <lineage>
        <taxon>Eukaryota</taxon>
        <taxon>Metazoa</taxon>
        <taxon>Ecdysozoa</taxon>
        <taxon>Arthropoda</taxon>
        <taxon>Hexapoda</taxon>
        <taxon>Insecta</taxon>
        <taxon>Pterygota</taxon>
        <taxon>Neoptera</taxon>
        <taxon>Paraneoptera</taxon>
        <taxon>Hemiptera</taxon>
        <taxon>Sternorrhyncha</taxon>
        <taxon>Psylloidea</taxon>
        <taxon>Psyllidae</taxon>
        <taxon>Psyllinae</taxon>
        <taxon>Cacopsylla</taxon>
    </lineage>
</organism>
<evidence type="ECO:0000256" key="1">
    <source>
        <dbReference type="SAM" id="Phobius"/>
    </source>
</evidence>
<accession>A0A8D8VTQ8</accession>
<feature type="transmembrane region" description="Helical" evidence="1">
    <location>
        <begin position="39"/>
        <end position="61"/>
    </location>
</feature>
<reference evidence="2" key="1">
    <citation type="submission" date="2021-05" db="EMBL/GenBank/DDBJ databases">
        <authorList>
            <person name="Alioto T."/>
            <person name="Alioto T."/>
            <person name="Gomez Garrido J."/>
        </authorList>
    </citation>
    <scope>NUCLEOTIDE SEQUENCE</scope>
</reference>
<evidence type="ECO:0000313" key="2">
    <source>
        <dbReference type="EMBL" id="CAG6635402.1"/>
    </source>
</evidence>
<protein>
    <submittedName>
        <fullName evidence="2">Uncharacterized protein</fullName>
    </submittedName>
</protein>
<feature type="transmembrane region" description="Helical" evidence="1">
    <location>
        <begin position="81"/>
        <end position="100"/>
    </location>
</feature>
<dbReference type="EMBL" id="HBUF01089877">
    <property type="protein sequence ID" value="CAG6635401.1"/>
    <property type="molecule type" value="Transcribed_RNA"/>
</dbReference>